<dbReference type="Pfam" id="PF05746">
    <property type="entry name" value="DALR_1"/>
    <property type="match status" value="1"/>
</dbReference>
<dbReference type="InterPro" id="IPR006194">
    <property type="entry name" value="Gly-tRNA-synth_heterodimer"/>
</dbReference>
<sequence length="698" mass="75934">MADAKDFLFEIGTEEMPSAPLNNAVKQLGTMIAKGLDEAGLAHGEVRVISSPRRLAALVADVATATDEVHEVKRGPAANVAFDADGNATKAAQGFARKCGVAAEDLVRREDTDGREYVFAEKNIPSAPATPILTALCEKTIAGLQWPNYRSQRWGHEHATFVRPVRWICCLLGEDVVPVSFADVTSGNTTRGHRVLGPGDHVVASPAVYEQVLEDAGVLSAERRREAILAGIAEVEAARPGCHVDTPKKVFEEVINLCEWPTVLVGTFDEEFLKVPHEIICESMLTNQRYFPIYDGEGKLTREFVVVSNSKPENAERVIDGNERVVRARLDDAKFFYEEDLKISLDEFRERLAKVAFQEKLGSVLAKSERIEQLALAIAREAHLGAHLAADAARAAHLCKADLVSNAVVEFTSQQGVMGGYYATAMGENDEVAHAIRDHYRPRFAGDELPEGTAGCIVACADKLDTIAGIFAIGEPPTGSSDPYALRRAAIGIINILRDRLPIDPTSLIDFALELYSEQGIEFDAAEVAQQVRDFFHGRLVSMARDEKIPADTVAAVSAVHIIAPSVFFARCAALDEARKNDAETFDNLATAYARAAHISKPELGVEYDRSLMGEVELALADASEAAQTAVDASLAAEDYPAAFAALAALRAPIDCFFDEVMVMDKDEQLRDNRLKLLNRFEAVFSGIANIGELARKK</sequence>
<protein>
    <recommendedName>
        <fullName evidence="10">Glycine--tRNA ligase beta subunit</fullName>
        <ecNumber evidence="10">6.1.1.14</ecNumber>
    </recommendedName>
    <alternativeName>
        <fullName evidence="10">Glycyl-tRNA synthetase beta subunit</fullName>
        <shortName evidence="10">GlyRS</shortName>
    </alternativeName>
</protein>
<evidence type="ECO:0000256" key="1">
    <source>
        <dbReference type="ARBA" id="ARBA00004496"/>
    </source>
</evidence>
<dbReference type="NCBIfam" id="TIGR00211">
    <property type="entry name" value="glyS"/>
    <property type="match status" value="1"/>
</dbReference>
<evidence type="ECO:0000256" key="3">
    <source>
        <dbReference type="ARBA" id="ARBA00022490"/>
    </source>
</evidence>
<evidence type="ECO:0000256" key="10">
    <source>
        <dbReference type="HAMAP-Rule" id="MF_00255"/>
    </source>
</evidence>
<evidence type="ECO:0000259" key="11">
    <source>
        <dbReference type="Pfam" id="PF05746"/>
    </source>
</evidence>
<evidence type="ECO:0000256" key="9">
    <source>
        <dbReference type="ARBA" id="ARBA00047937"/>
    </source>
</evidence>
<dbReference type="GO" id="GO:0006426">
    <property type="term" value="P:glycyl-tRNA aminoacylation"/>
    <property type="evidence" value="ECO:0007669"/>
    <property type="project" value="UniProtKB-UniRule"/>
</dbReference>
<comment type="similarity">
    <text evidence="2 10">Belongs to the class-II aminoacyl-tRNA synthetase family.</text>
</comment>
<dbReference type="InterPro" id="IPR008909">
    <property type="entry name" value="DALR_anticod-bd"/>
</dbReference>
<dbReference type="RefSeq" id="WP_055285128.1">
    <property type="nucleotide sequence ID" value="NZ_CYYP01000001.1"/>
</dbReference>
<dbReference type="GO" id="GO:0004814">
    <property type="term" value="F:arginine-tRNA ligase activity"/>
    <property type="evidence" value="ECO:0007669"/>
    <property type="project" value="InterPro"/>
</dbReference>
<dbReference type="AlphaFoldDB" id="A0A173WA80"/>
<name>A0A173WA80_9ACTN</name>
<dbReference type="InterPro" id="IPR015944">
    <property type="entry name" value="Gly-tRNA-synth_bsu"/>
</dbReference>
<evidence type="ECO:0000256" key="2">
    <source>
        <dbReference type="ARBA" id="ARBA00008226"/>
    </source>
</evidence>
<dbReference type="EC" id="6.1.1.14" evidence="10"/>
<dbReference type="Pfam" id="PF02092">
    <property type="entry name" value="tRNA_synt_2f"/>
    <property type="match status" value="1"/>
</dbReference>
<keyword evidence="7 10" id="KW-0648">Protein biosynthesis</keyword>
<comment type="catalytic activity">
    <reaction evidence="9 10">
        <text>tRNA(Gly) + glycine + ATP = glycyl-tRNA(Gly) + AMP + diphosphate</text>
        <dbReference type="Rhea" id="RHEA:16013"/>
        <dbReference type="Rhea" id="RHEA-COMP:9664"/>
        <dbReference type="Rhea" id="RHEA-COMP:9683"/>
        <dbReference type="ChEBI" id="CHEBI:30616"/>
        <dbReference type="ChEBI" id="CHEBI:33019"/>
        <dbReference type="ChEBI" id="CHEBI:57305"/>
        <dbReference type="ChEBI" id="CHEBI:78442"/>
        <dbReference type="ChEBI" id="CHEBI:78522"/>
        <dbReference type="ChEBI" id="CHEBI:456215"/>
        <dbReference type="EC" id="6.1.1.14"/>
    </reaction>
</comment>
<keyword evidence="5 10" id="KW-0547">Nucleotide-binding</keyword>
<dbReference type="HAMAP" id="MF_00255">
    <property type="entry name" value="Gly_tRNA_synth_beta"/>
    <property type="match status" value="1"/>
</dbReference>
<keyword evidence="3 10" id="KW-0963">Cytoplasm</keyword>
<organism evidence="12 13">
    <name type="scientific">Collinsella aerofaciens</name>
    <dbReference type="NCBI Taxonomy" id="74426"/>
    <lineage>
        <taxon>Bacteria</taxon>
        <taxon>Bacillati</taxon>
        <taxon>Actinomycetota</taxon>
        <taxon>Coriobacteriia</taxon>
        <taxon>Coriobacteriales</taxon>
        <taxon>Coriobacteriaceae</taxon>
        <taxon>Collinsella</taxon>
    </lineage>
</organism>
<evidence type="ECO:0000313" key="12">
    <source>
        <dbReference type="EMBL" id="CUN35367.1"/>
    </source>
</evidence>
<dbReference type="PROSITE" id="PS50861">
    <property type="entry name" value="AA_TRNA_LIGASE_II_GLYAB"/>
    <property type="match status" value="1"/>
</dbReference>
<reference evidence="12 13" key="1">
    <citation type="submission" date="2015-09" db="EMBL/GenBank/DDBJ databases">
        <authorList>
            <consortium name="Pathogen Informatics"/>
        </authorList>
    </citation>
    <scope>NUCLEOTIDE SEQUENCE [LARGE SCALE GENOMIC DNA]</scope>
    <source>
        <strain evidence="12 13">2789STDY5608823</strain>
    </source>
</reference>
<keyword evidence="4 10" id="KW-0436">Ligase</keyword>
<comment type="subunit">
    <text evidence="10">Tetramer of two alpha and two beta subunits.</text>
</comment>
<evidence type="ECO:0000256" key="6">
    <source>
        <dbReference type="ARBA" id="ARBA00022840"/>
    </source>
</evidence>
<keyword evidence="6 10" id="KW-0067">ATP-binding</keyword>
<keyword evidence="8 10" id="KW-0030">Aminoacyl-tRNA synthetase</keyword>
<accession>A0A173WA80</accession>
<dbReference type="GO" id="GO:0004820">
    <property type="term" value="F:glycine-tRNA ligase activity"/>
    <property type="evidence" value="ECO:0007669"/>
    <property type="project" value="UniProtKB-UniRule"/>
</dbReference>
<dbReference type="SUPFAM" id="SSF109604">
    <property type="entry name" value="HD-domain/PDEase-like"/>
    <property type="match status" value="1"/>
</dbReference>
<evidence type="ECO:0000256" key="7">
    <source>
        <dbReference type="ARBA" id="ARBA00022917"/>
    </source>
</evidence>
<evidence type="ECO:0000256" key="5">
    <source>
        <dbReference type="ARBA" id="ARBA00022741"/>
    </source>
</evidence>
<dbReference type="EMBL" id="CYYP01000001">
    <property type="protein sequence ID" value="CUN35367.1"/>
    <property type="molecule type" value="Genomic_DNA"/>
</dbReference>
<dbReference type="PANTHER" id="PTHR30075">
    <property type="entry name" value="GLYCYL-TRNA SYNTHETASE"/>
    <property type="match status" value="1"/>
</dbReference>
<dbReference type="GO" id="GO:0005524">
    <property type="term" value="F:ATP binding"/>
    <property type="evidence" value="ECO:0007669"/>
    <property type="project" value="UniProtKB-UniRule"/>
</dbReference>
<dbReference type="GO" id="GO:0005829">
    <property type="term" value="C:cytosol"/>
    <property type="evidence" value="ECO:0007669"/>
    <property type="project" value="TreeGrafter"/>
</dbReference>
<evidence type="ECO:0000256" key="8">
    <source>
        <dbReference type="ARBA" id="ARBA00023146"/>
    </source>
</evidence>
<feature type="domain" description="DALR anticodon binding" evidence="11">
    <location>
        <begin position="592"/>
        <end position="686"/>
    </location>
</feature>
<gene>
    <name evidence="10 12" type="primary">glyS</name>
    <name evidence="12" type="ORF">ERS852381_00046</name>
</gene>
<dbReference type="GO" id="GO:0006420">
    <property type="term" value="P:arginyl-tRNA aminoacylation"/>
    <property type="evidence" value="ECO:0007669"/>
    <property type="project" value="InterPro"/>
</dbReference>
<dbReference type="PANTHER" id="PTHR30075:SF2">
    <property type="entry name" value="GLYCINE--TRNA LIGASE, CHLOROPLASTIC_MITOCHONDRIAL 2"/>
    <property type="match status" value="1"/>
</dbReference>
<evidence type="ECO:0000256" key="4">
    <source>
        <dbReference type="ARBA" id="ARBA00022598"/>
    </source>
</evidence>
<comment type="subcellular location">
    <subcellularLocation>
        <location evidence="1 10">Cytoplasm</location>
    </subcellularLocation>
</comment>
<dbReference type="Proteomes" id="UP000095468">
    <property type="component" value="Unassembled WGS sequence"/>
</dbReference>
<proteinExistence type="inferred from homology"/>
<dbReference type="PRINTS" id="PR01045">
    <property type="entry name" value="TRNASYNTHGB"/>
</dbReference>
<evidence type="ECO:0000313" key="13">
    <source>
        <dbReference type="Proteomes" id="UP000095468"/>
    </source>
</evidence>